<dbReference type="InterPro" id="IPR000073">
    <property type="entry name" value="AB_hydrolase_1"/>
</dbReference>
<dbReference type="AlphaFoldDB" id="A0A5C4NDT6"/>
<reference evidence="2 3" key="1">
    <citation type="submission" date="2019-06" db="EMBL/GenBank/DDBJ databases">
        <authorList>
            <person name="Jiang L."/>
        </authorList>
    </citation>
    <scope>NUCLEOTIDE SEQUENCE [LARGE SCALE GENOMIC DNA]</scope>
    <source>
        <strain evidence="2 3">YIM 48858</strain>
    </source>
</reference>
<sequence>MTQILRAHDVDLGNGITLPVREQGDPNGPPLILLHGNTDSWRSFEPVLPFLPARLRAIAITMRGHGDATKPPTGYAPADFAADVVALLDALGLPRAVICGHSFGGLVAQMVALGHPERAEGLVLAGAFPGMEGNPAIQDFWDGTIVHLGDELDLDFAREFQAGCVAQSPAPPIVEMAARESVRTPGWVFRESVHRAMALDLRPELSRIRVPTLLIWGGQDGFVSRDDQEDLRRGIPGARLLAYEEAGHAVHWEEPERFARDLTDFVDRLRSRRAA</sequence>
<dbReference type="Gene3D" id="3.40.50.1820">
    <property type="entry name" value="alpha/beta hydrolase"/>
    <property type="match status" value="1"/>
</dbReference>
<evidence type="ECO:0000313" key="2">
    <source>
        <dbReference type="EMBL" id="TNC71296.1"/>
    </source>
</evidence>
<dbReference type="Proteomes" id="UP000305709">
    <property type="component" value="Unassembled WGS sequence"/>
</dbReference>
<dbReference type="PANTHER" id="PTHR43798">
    <property type="entry name" value="MONOACYLGLYCEROL LIPASE"/>
    <property type="match status" value="1"/>
</dbReference>
<dbReference type="Pfam" id="PF12697">
    <property type="entry name" value="Abhydrolase_6"/>
    <property type="match status" value="1"/>
</dbReference>
<keyword evidence="2" id="KW-0378">Hydrolase</keyword>
<keyword evidence="3" id="KW-1185">Reference proteome</keyword>
<dbReference type="GO" id="GO:0016787">
    <property type="term" value="F:hydrolase activity"/>
    <property type="evidence" value="ECO:0007669"/>
    <property type="project" value="UniProtKB-KW"/>
</dbReference>
<comment type="caution">
    <text evidence="2">The sequence shown here is derived from an EMBL/GenBank/DDBJ whole genome shotgun (WGS) entry which is preliminary data.</text>
</comment>
<dbReference type="PRINTS" id="PR00412">
    <property type="entry name" value="EPOXHYDRLASE"/>
</dbReference>
<organism evidence="2 3">
    <name type="scientific">Rubellimicrobium roseum</name>
    <dbReference type="NCBI Taxonomy" id="687525"/>
    <lineage>
        <taxon>Bacteria</taxon>
        <taxon>Pseudomonadati</taxon>
        <taxon>Pseudomonadota</taxon>
        <taxon>Alphaproteobacteria</taxon>
        <taxon>Rhodobacterales</taxon>
        <taxon>Roseobacteraceae</taxon>
        <taxon>Rubellimicrobium</taxon>
    </lineage>
</organism>
<evidence type="ECO:0000313" key="3">
    <source>
        <dbReference type="Proteomes" id="UP000305709"/>
    </source>
</evidence>
<dbReference type="PRINTS" id="PR00111">
    <property type="entry name" value="ABHYDROLASE"/>
</dbReference>
<protein>
    <submittedName>
        <fullName evidence="2">Alpha/beta hydrolase</fullName>
    </submittedName>
</protein>
<feature type="domain" description="AB hydrolase-1" evidence="1">
    <location>
        <begin position="31"/>
        <end position="260"/>
    </location>
</feature>
<name>A0A5C4NDT6_9RHOB</name>
<dbReference type="InterPro" id="IPR029058">
    <property type="entry name" value="AB_hydrolase_fold"/>
</dbReference>
<accession>A0A5C4NDT6</accession>
<evidence type="ECO:0000259" key="1">
    <source>
        <dbReference type="Pfam" id="PF12697"/>
    </source>
</evidence>
<dbReference type="RefSeq" id="WP_139081910.1">
    <property type="nucleotide sequence ID" value="NZ_VDFV01000015.1"/>
</dbReference>
<proteinExistence type="predicted"/>
<dbReference type="GO" id="GO:0016020">
    <property type="term" value="C:membrane"/>
    <property type="evidence" value="ECO:0007669"/>
    <property type="project" value="TreeGrafter"/>
</dbReference>
<dbReference type="InterPro" id="IPR050266">
    <property type="entry name" value="AB_hydrolase_sf"/>
</dbReference>
<dbReference type="EMBL" id="VDFV01000015">
    <property type="protein sequence ID" value="TNC71296.1"/>
    <property type="molecule type" value="Genomic_DNA"/>
</dbReference>
<dbReference type="SUPFAM" id="SSF53474">
    <property type="entry name" value="alpha/beta-Hydrolases"/>
    <property type="match status" value="1"/>
</dbReference>
<gene>
    <name evidence="2" type="ORF">FHG71_11920</name>
</gene>
<dbReference type="PANTHER" id="PTHR43798:SF33">
    <property type="entry name" value="HYDROLASE, PUTATIVE (AFU_ORTHOLOGUE AFUA_2G14860)-RELATED"/>
    <property type="match status" value="1"/>
</dbReference>
<dbReference type="OrthoDB" id="9808398at2"/>
<dbReference type="InterPro" id="IPR000639">
    <property type="entry name" value="Epox_hydrolase-like"/>
</dbReference>